<feature type="binding site" evidence="12">
    <location>
        <begin position="26"/>
        <end position="33"/>
    </location>
    <ligand>
        <name>ATP</name>
        <dbReference type="ChEBI" id="CHEBI:30616"/>
    </ligand>
</feature>
<evidence type="ECO:0000256" key="12">
    <source>
        <dbReference type="PROSITE-ProRule" id="PRU00560"/>
    </source>
</evidence>
<evidence type="ECO:0000256" key="6">
    <source>
        <dbReference type="ARBA" id="ARBA00023125"/>
    </source>
</evidence>
<name>A0A841EQG3_9BACT</name>
<organism evidence="15 16">
    <name type="scientific">Arcicella rosea</name>
    <dbReference type="NCBI Taxonomy" id="502909"/>
    <lineage>
        <taxon>Bacteria</taxon>
        <taxon>Pseudomonadati</taxon>
        <taxon>Bacteroidota</taxon>
        <taxon>Cytophagia</taxon>
        <taxon>Cytophagales</taxon>
        <taxon>Flectobacillaceae</taxon>
        <taxon>Arcicella</taxon>
    </lineage>
</organism>
<dbReference type="InterPro" id="IPR027417">
    <property type="entry name" value="P-loop_NTPase"/>
</dbReference>
<dbReference type="InterPro" id="IPR014016">
    <property type="entry name" value="UvrD-like_ATP-bd"/>
</dbReference>
<keyword evidence="5 12" id="KW-0067">ATP-binding</keyword>
<dbReference type="AlphaFoldDB" id="A0A841EQG3"/>
<dbReference type="Gene3D" id="1.10.486.10">
    <property type="entry name" value="PCRA, domain 4"/>
    <property type="match status" value="1"/>
</dbReference>
<dbReference type="RefSeq" id="WP_184129207.1">
    <property type="nucleotide sequence ID" value="NZ_JACHKT010000002.1"/>
</dbReference>
<evidence type="ECO:0000256" key="9">
    <source>
        <dbReference type="ARBA" id="ARBA00034808"/>
    </source>
</evidence>
<evidence type="ECO:0000313" key="15">
    <source>
        <dbReference type="EMBL" id="MBB6001671.1"/>
    </source>
</evidence>
<sequence length="770" mass="87472">MDYLKGLNEPQREAVQHIDGPLMIIAGAGSGKTRVLTYRTAYLIEKGVDPFQILLLTFTNKAAGEMRQRIENAVGNDGKNLWMGTFHSVFAKILRFDGKHLGYTSDFSIYDTDDSKSLIRAIVKERGLDDKVYKANVIYNRISGAKNRLIGPDEYLNNSVIAADDTAAKLPEMGKLYKLYTLRCFQANAMDFDDLLYNTNILFRDHPAVLDKYQRKFKYIMVDEFQDTNISQYLIVKKLSELSKNLCVVGDDAQSIYAFRGASIDNILNLEKDYPNMATIKLEQNYRSTKNIVEAANSIIAKNKNQLKKKVFTENEVGSLIELIKASSDNEEGRLIATHLFESKMAHGLRNTDFAILYRTNAQSRAFEESLRKLNIKYRIIGGLSFYQRREVKDLLAYFRFVVNQKDEEAFKRIINLPKRGIGDTTIAKIAVTASENQISVWEVVSNIKQFQAGRFADTIEGFADLIKSFKIMVEVNKKDAYEVAAHIAKASGLLRELHEDKTVEGLSRYENVQELLNSIKQFVDDNEVEEEDKSLSSFLQTVSLLTTADSDDPDGDNDRVTLMTIHGAKGLEFNHVYVVGMEEDLFPSQMMLQSRADLEEERRLFYVAITRAEKKLMMSYAESRYQYGRLKPCEPSRFLDEIDPQYLQFAKNIRRPEEKPAPQGFVRMTNREQKAPDFGTSNKPTSTASLIAKPAARPVVGNTYIPSQDFVPSDTKNLVEGDRVEHLKFGFGKVKKIDINGTDRKAVIQFEGTIGEKTLLLSFAKLRIL</sequence>
<evidence type="ECO:0000313" key="16">
    <source>
        <dbReference type="Proteomes" id="UP000524404"/>
    </source>
</evidence>
<dbReference type="GO" id="GO:0000725">
    <property type="term" value="P:recombinational repair"/>
    <property type="evidence" value="ECO:0007669"/>
    <property type="project" value="TreeGrafter"/>
</dbReference>
<keyword evidence="6" id="KW-0238">DNA-binding</keyword>
<dbReference type="EMBL" id="JACHKT010000002">
    <property type="protein sequence ID" value="MBB6001671.1"/>
    <property type="molecule type" value="Genomic_DNA"/>
</dbReference>
<evidence type="ECO:0000256" key="1">
    <source>
        <dbReference type="ARBA" id="ARBA00009922"/>
    </source>
</evidence>
<feature type="domain" description="UvrD-like helicase C-terminal" evidence="14">
    <location>
        <begin position="290"/>
        <end position="571"/>
    </location>
</feature>
<dbReference type="Pfam" id="PF13361">
    <property type="entry name" value="UvrD_C"/>
    <property type="match status" value="1"/>
</dbReference>
<evidence type="ECO:0000259" key="13">
    <source>
        <dbReference type="PROSITE" id="PS51198"/>
    </source>
</evidence>
<dbReference type="PANTHER" id="PTHR11070">
    <property type="entry name" value="UVRD / RECB / PCRA DNA HELICASE FAMILY MEMBER"/>
    <property type="match status" value="1"/>
</dbReference>
<dbReference type="GO" id="GO:0043138">
    <property type="term" value="F:3'-5' DNA helicase activity"/>
    <property type="evidence" value="ECO:0007669"/>
    <property type="project" value="UniProtKB-EC"/>
</dbReference>
<keyword evidence="16" id="KW-1185">Reference proteome</keyword>
<evidence type="ECO:0000256" key="4">
    <source>
        <dbReference type="ARBA" id="ARBA00022806"/>
    </source>
</evidence>
<dbReference type="GO" id="GO:0005829">
    <property type="term" value="C:cytosol"/>
    <property type="evidence" value="ECO:0007669"/>
    <property type="project" value="TreeGrafter"/>
</dbReference>
<dbReference type="Proteomes" id="UP000524404">
    <property type="component" value="Unassembled WGS sequence"/>
</dbReference>
<dbReference type="EC" id="5.6.2.4" evidence="9"/>
<evidence type="ECO:0000256" key="2">
    <source>
        <dbReference type="ARBA" id="ARBA00022741"/>
    </source>
</evidence>
<protein>
    <recommendedName>
        <fullName evidence="9">DNA 3'-5' helicase</fullName>
        <ecNumber evidence="9">5.6.2.4</ecNumber>
    </recommendedName>
    <alternativeName>
        <fullName evidence="10">DNA 3'-5' helicase II</fullName>
    </alternativeName>
</protein>
<dbReference type="InterPro" id="IPR013986">
    <property type="entry name" value="DExx_box_DNA_helicase_dom_sf"/>
</dbReference>
<dbReference type="Pfam" id="PF21196">
    <property type="entry name" value="PcrA_UvrD_tudor"/>
    <property type="match status" value="1"/>
</dbReference>
<proteinExistence type="inferred from homology"/>
<keyword evidence="4 12" id="KW-0347">Helicase</keyword>
<evidence type="ECO:0000256" key="8">
    <source>
        <dbReference type="ARBA" id="ARBA00034617"/>
    </source>
</evidence>
<comment type="catalytic activity">
    <reaction evidence="8">
        <text>Couples ATP hydrolysis with the unwinding of duplex DNA by translocating in the 3'-5' direction.</text>
        <dbReference type="EC" id="5.6.2.4"/>
    </reaction>
</comment>
<dbReference type="Pfam" id="PF00580">
    <property type="entry name" value="UvrD-helicase"/>
    <property type="match status" value="1"/>
</dbReference>
<evidence type="ECO:0000256" key="3">
    <source>
        <dbReference type="ARBA" id="ARBA00022801"/>
    </source>
</evidence>
<dbReference type="PROSITE" id="PS51198">
    <property type="entry name" value="UVRD_HELICASE_ATP_BIND"/>
    <property type="match status" value="1"/>
</dbReference>
<dbReference type="GO" id="GO:0016787">
    <property type="term" value="F:hydrolase activity"/>
    <property type="evidence" value="ECO:0007669"/>
    <property type="project" value="UniProtKB-UniRule"/>
</dbReference>
<feature type="domain" description="UvrD-like helicase ATP-binding" evidence="13">
    <location>
        <begin position="5"/>
        <end position="289"/>
    </location>
</feature>
<dbReference type="CDD" id="cd17932">
    <property type="entry name" value="DEXQc_UvrD"/>
    <property type="match status" value="1"/>
</dbReference>
<evidence type="ECO:0000256" key="10">
    <source>
        <dbReference type="ARBA" id="ARBA00034923"/>
    </source>
</evidence>
<evidence type="ECO:0000259" key="14">
    <source>
        <dbReference type="PROSITE" id="PS51217"/>
    </source>
</evidence>
<dbReference type="PANTHER" id="PTHR11070:SF2">
    <property type="entry name" value="ATP-DEPENDENT DNA HELICASE SRS2"/>
    <property type="match status" value="1"/>
</dbReference>
<evidence type="ECO:0000256" key="11">
    <source>
        <dbReference type="ARBA" id="ARBA00048988"/>
    </source>
</evidence>
<reference evidence="15 16" key="1">
    <citation type="submission" date="2020-08" db="EMBL/GenBank/DDBJ databases">
        <title>Functional genomics of gut bacteria from endangered species of beetles.</title>
        <authorList>
            <person name="Carlos-Shanley C."/>
        </authorList>
    </citation>
    <scope>NUCLEOTIDE SEQUENCE [LARGE SCALE GENOMIC DNA]</scope>
    <source>
        <strain evidence="15 16">S00070</strain>
    </source>
</reference>
<dbReference type="CDD" id="cd18807">
    <property type="entry name" value="SF1_C_UvrD"/>
    <property type="match status" value="1"/>
</dbReference>
<gene>
    <name evidence="15" type="ORF">HNP25_000311</name>
</gene>
<keyword evidence="2 12" id="KW-0547">Nucleotide-binding</keyword>
<dbReference type="GO" id="GO:0005524">
    <property type="term" value="F:ATP binding"/>
    <property type="evidence" value="ECO:0007669"/>
    <property type="project" value="UniProtKB-UniRule"/>
</dbReference>
<dbReference type="GO" id="GO:0003677">
    <property type="term" value="F:DNA binding"/>
    <property type="evidence" value="ECO:0007669"/>
    <property type="project" value="UniProtKB-KW"/>
</dbReference>
<evidence type="ECO:0000256" key="7">
    <source>
        <dbReference type="ARBA" id="ARBA00023235"/>
    </source>
</evidence>
<dbReference type="InterPro" id="IPR014017">
    <property type="entry name" value="DNA_helicase_UvrD-like_C"/>
</dbReference>
<dbReference type="SUPFAM" id="SSF52540">
    <property type="entry name" value="P-loop containing nucleoside triphosphate hydrolases"/>
    <property type="match status" value="1"/>
</dbReference>
<comment type="catalytic activity">
    <reaction evidence="11">
        <text>ATP + H2O = ADP + phosphate + H(+)</text>
        <dbReference type="Rhea" id="RHEA:13065"/>
        <dbReference type="ChEBI" id="CHEBI:15377"/>
        <dbReference type="ChEBI" id="CHEBI:15378"/>
        <dbReference type="ChEBI" id="CHEBI:30616"/>
        <dbReference type="ChEBI" id="CHEBI:43474"/>
        <dbReference type="ChEBI" id="CHEBI:456216"/>
        <dbReference type="EC" id="5.6.2.4"/>
    </reaction>
</comment>
<dbReference type="GO" id="GO:0033202">
    <property type="term" value="C:DNA helicase complex"/>
    <property type="evidence" value="ECO:0007669"/>
    <property type="project" value="TreeGrafter"/>
</dbReference>
<comment type="caution">
    <text evidence="15">The sequence shown here is derived from an EMBL/GenBank/DDBJ whole genome shotgun (WGS) entry which is preliminary data.</text>
</comment>
<comment type="similarity">
    <text evidence="1">Belongs to the helicase family. UvrD subfamily.</text>
</comment>
<dbReference type="InterPro" id="IPR000212">
    <property type="entry name" value="DNA_helicase_UvrD/REP"/>
</dbReference>
<keyword evidence="7" id="KW-0413">Isomerase</keyword>
<keyword evidence="3 12" id="KW-0378">Hydrolase</keyword>
<evidence type="ECO:0000256" key="5">
    <source>
        <dbReference type="ARBA" id="ARBA00022840"/>
    </source>
</evidence>
<dbReference type="Gene3D" id="3.40.50.300">
    <property type="entry name" value="P-loop containing nucleotide triphosphate hydrolases"/>
    <property type="match status" value="2"/>
</dbReference>
<dbReference type="Gene3D" id="1.10.10.160">
    <property type="match status" value="1"/>
</dbReference>
<accession>A0A841EQG3</accession>
<dbReference type="PROSITE" id="PS51217">
    <property type="entry name" value="UVRD_HELICASE_CTER"/>
    <property type="match status" value="1"/>
</dbReference>